<accession>A0A150XH72</accession>
<organism evidence="2 3">
    <name type="scientific">Roseivirga spongicola</name>
    <dbReference type="NCBI Taxonomy" id="333140"/>
    <lineage>
        <taxon>Bacteria</taxon>
        <taxon>Pseudomonadati</taxon>
        <taxon>Bacteroidota</taxon>
        <taxon>Cytophagia</taxon>
        <taxon>Cytophagales</taxon>
        <taxon>Roseivirgaceae</taxon>
        <taxon>Roseivirga</taxon>
    </lineage>
</organism>
<dbReference type="AlphaFoldDB" id="A0A150XH72"/>
<sequence length="114" mass="13122">MNKRYETSFKHKVCREYQKGGVTKVELQYRYGIGGKSAIVNWLRDFGYIADNRIKPHSAITLSANEKSDSAQLKALKKELEDAQLKLEAYQRMIAIAEKKFKIEIEKSQIPSDP</sequence>
<dbReference type="RefSeq" id="WP_068217088.1">
    <property type="nucleotide sequence ID" value="NZ_CP139724.1"/>
</dbReference>
<dbReference type="SUPFAM" id="SSF46689">
    <property type="entry name" value="Homeodomain-like"/>
    <property type="match status" value="1"/>
</dbReference>
<name>A0A150XH72_9BACT</name>
<dbReference type="STRING" id="333140.AWW68_04590"/>
<keyword evidence="1" id="KW-0175">Coiled coil</keyword>
<dbReference type="OrthoDB" id="982869at2"/>
<evidence type="ECO:0000313" key="2">
    <source>
        <dbReference type="EMBL" id="KYG78051.1"/>
    </source>
</evidence>
<dbReference type="EMBL" id="LRPC01000001">
    <property type="protein sequence ID" value="KYG78051.1"/>
    <property type="molecule type" value="Genomic_DNA"/>
</dbReference>
<comment type="caution">
    <text evidence="2">The sequence shown here is derived from an EMBL/GenBank/DDBJ whole genome shotgun (WGS) entry which is preliminary data.</text>
</comment>
<keyword evidence="3" id="KW-1185">Reference proteome</keyword>
<gene>
    <name evidence="2" type="ORF">AWW68_04590</name>
</gene>
<proteinExistence type="predicted"/>
<evidence type="ECO:0000256" key="1">
    <source>
        <dbReference type="SAM" id="Coils"/>
    </source>
</evidence>
<dbReference type="Proteomes" id="UP000075606">
    <property type="component" value="Unassembled WGS sequence"/>
</dbReference>
<feature type="coiled-coil region" evidence="1">
    <location>
        <begin position="66"/>
        <end position="100"/>
    </location>
</feature>
<protein>
    <recommendedName>
        <fullName evidence="4">Transposase</fullName>
    </recommendedName>
</protein>
<evidence type="ECO:0000313" key="3">
    <source>
        <dbReference type="Proteomes" id="UP000075606"/>
    </source>
</evidence>
<reference evidence="2 3" key="1">
    <citation type="submission" date="2016-01" db="EMBL/GenBank/DDBJ databases">
        <title>Genome sequencing of Roseivirga spongicola UST030701-084.</title>
        <authorList>
            <person name="Selvaratnam C."/>
            <person name="Thevarajoo S."/>
            <person name="Goh K.M."/>
            <person name="Ee R."/>
            <person name="Chan K.-G."/>
            <person name="Chong C.S."/>
        </authorList>
    </citation>
    <scope>NUCLEOTIDE SEQUENCE [LARGE SCALE GENOMIC DNA]</scope>
    <source>
        <strain evidence="2 3">UST030701-084</strain>
    </source>
</reference>
<evidence type="ECO:0008006" key="4">
    <source>
        <dbReference type="Google" id="ProtNLM"/>
    </source>
</evidence>
<dbReference type="InterPro" id="IPR009057">
    <property type="entry name" value="Homeodomain-like_sf"/>
</dbReference>